<dbReference type="RefSeq" id="WP_394842939.1">
    <property type="nucleotide sequence ID" value="NZ_CP089982.1"/>
</dbReference>
<dbReference type="SMART" id="SM00342">
    <property type="entry name" value="HTH_ARAC"/>
    <property type="match status" value="1"/>
</dbReference>
<gene>
    <name evidence="6" type="ORF">LZC95_38435</name>
</gene>
<organism evidence="6 7">
    <name type="scientific">Pendulispora brunnea</name>
    <dbReference type="NCBI Taxonomy" id="2905690"/>
    <lineage>
        <taxon>Bacteria</taxon>
        <taxon>Pseudomonadati</taxon>
        <taxon>Myxococcota</taxon>
        <taxon>Myxococcia</taxon>
        <taxon>Myxococcales</taxon>
        <taxon>Sorangiineae</taxon>
        <taxon>Pendulisporaceae</taxon>
        <taxon>Pendulispora</taxon>
    </lineage>
</organism>
<keyword evidence="2" id="KW-0238">DNA-binding</keyword>
<dbReference type="Proteomes" id="UP001379533">
    <property type="component" value="Chromosome"/>
</dbReference>
<evidence type="ECO:0000256" key="4">
    <source>
        <dbReference type="ARBA" id="ARBA00023163"/>
    </source>
</evidence>
<feature type="domain" description="HTH araC/xylS-type" evidence="5">
    <location>
        <begin position="206"/>
        <end position="304"/>
    </location>
</feature>
<dbReference type="PROSITE" id="PS01124">
    <property type="entry name" value="HTH_ARAC_FAMILY_2"/>
    <property type="match status" value="1"/>
</dbReference>
<dbReference type="InterPro" id="IPR050204">
    <property type="entry name" value="AraC_XylS_family_regulators"/>
</dbReference>
<dbReference type="Gene3D" id="1.10.10.60">
    <property type="entry name" value="Homeodomain-like"/>
    <property type="match status" value="2"/>
</dbReference>
<dbReference type="SUPFAM" id="SSF46689">
    <property type="entry name" value="Homeodomain-like"/>
    <property type="match status" value="2"/>
</dbReference>
<reference evidence="6 7" key="1">
    <citation type="submission" date="2021-12" db="EMBL/GenBank/DDBJ databases">
        <title>Discovery of the Pendulisporaceae a myxobacterial family with distinct sporulation behavior and unique specialized metabolism.</title>
        <authorList>
            <person name="Garcia R."/>
            <person name="Popoff A."/>
            <person name="Bader C.D."/>
            <person name="Loehr J."/>
            <person name="Walesch S."/>
            <person name="Walt C."/>
            <person name="Boldt J."/>
            <person name="Bunk B."/>
            <person name="Haeckl F.J.F.P.J."/>
            <person name="Gunesch A.P."/>
            <person name="Birkelbach J."/>
            <person name="Nuebel U."/>
            <person name="Pietschmann T."/>
            <person name="Bach T."/>
            <person name="Mueller R."/>
        </authorList>
    </citation>
    <scope>NUCLEOTIDE SEQUENCE [LARGE SCALE GENOMIC DNA]</scope>
    <source>
        <strain evidence="6 7">MSr12523</strain>
    </source>
</reference>
<sequence>MARQGLSSIAFKRGRPGCTLLSSEPLGWGSLLVRSYREPEVQDDPVRVPPMAAHHIVMVSAGQLHLEQRDVDGGDWERFDVGVGDIFITPAMSPTYDVQWRTLSERPVESIHLHLEPGLLEDMAADVLDLPPERLHISTRNGVRDSVIQSVALELCQSLQSPDSMDRLYVDSASRMVAAQVLRHHVEPGRPPIKDTRGGLSPSRVRRVTEFIVTNLSQSLDLESLAAQAELSPFHFARAFKQSTGETPHGYVLRQRIETAMNLLRRTHKSIAEVALEVGFANQSHFTTQFRKITGRTPREYRRG</sequence>
<evidence type="ECO:0000313" key="7">
    <source>
        <dbReference type="Proteomes" id="UP001379533"/>
    </source>
</evidence>
<accession>A0ABZ2K137</accession>
<dbReference type="InterPro" id="IPR018062">
    <property type="entry name" value="HTH_AraC-typ_CS"/>
</dbReference>
<dbReference type="InterPro" id="IPR009057">
    <property type="entry name" value="Homeodomain-like_sf"/>
</dbReference>
<keyword evidence="7" id="KW-1185">Reference proteome</keyword>
<keyword evidence="4" id="KW-0804">Transcription</keyword>
<keyword evidence="1" id="KW-0805">Transcription regulation</keyword>
<dbReference type="PROSITE" id="PS00041">
    <property type="entry name" value="HTH_ARAC_FAMILY_1"/>
    <property type="match status" value="1"/>
</dbReference>
<name>A0ABZ2K137_9BACT</name>
<evidence type="ECO:0000256" key="1">
    <source>
        <dbReference type="ARBA" id="ARBA00023015"/>
    </source>
</evidence>
<dbReference type="EMBL" id="CP089982">
    <property type="protein sequence ID" value="WXA92322.1"/>
    <property type="molecule type" value="Genomic_DNA"/>
</dbReference>
<dbReference type="PANTHER" id="PTHR46796">
    <property type="entry name" value="HTH-TYPE TRANSCRIPTIONAL ACTIVATOR RHAS-RELATED"/>
    <property type="match status" value="1"/>
</dbReference>
<evidence type="ECO:0000256" key="3">
    <source>
        <dbReference type="ARBA" id="ARBA00023159"/>
    </source>
</evidence>
<evidence type="ECO:0000256" key="2">
    <source>
        <dbReference type="ARBA" id="ARBA00023125"/>
    </source>
</evidence>
<evidence type="ECO:0000313" key="6">
    <source>
        <dbReference type="EMBL" id="WXA92322.1"/>
    </source>
</evidence>
<dbReference type="SUPFAM" id="SSF51215">
    <property type="entry name" value="Regulatory protein AraC"/>
    <property type="match status" value="1"/>
</dbReference>
<protein>
    <submittedName>
        <fullName evidence="6">AraC family transcriptional regulator</fullName>
    </submittedName>
</protein>
<dbReference type="InterPro" id="IPR018060">
    <property type="entry name" value="HTH_AraC"/>
</dbReference>
<dbReference type="PRINTS" id="PR00032">
    <property type="entry name" value="HTHARAC"/>
</dbReference>
<keyword evidence="3" id="KW-0010">Activator</keyword>
<dbReference type="Pfam" id="PF12833">
    <property type="entry name" value="HTH_18"/>
    <property type="match status" value="1"/>
</dbReference>
<dbReference type="InterPro" id="IPR020449">
    <property type="entry name" value="Tscrpt_reg_AraC-type_HTH"/>
</dbReference>
<proteinExistence type="predicted"/>
<evidence type="ECO:0000259" key="5">
    <source>
        <dbReference type="PROSITE" id="PS01124"/>
    </source>
</evidence>
<dbReference type="InterPro" id="IPR037923">
    <property type="entry name" value="HTH-like"/>
</dbReference>
<dbReference type="PANTHER" id="PTHR46796:SF6">
    <property type="entry name" value="ARAC SUBFAMILY"/>
    <property type="match status" value="1"/>
</dbReference>